<evidence type="ECO:0000313" key="3">
    <source>
        <dbReference type="Proteomes" id="UP000700248"/>
    </source>
</evidence>
<dbReference type="InterPro" id="IPR038726">
    <property type="entry name" value="PDDEXK_AddAB-type"/>
</dbReference>
<sequence length="885" mass="101619">MYAQLDCTELLQLQSEETLVLTVNNRFARRILSDLQQSLRGQKKAIAVPDIMPLSAWLRQANDDLSFFDDYVPASYLLDSFSSLNVWEQIIYNQEEEKAWLIDVAQAAKLAADADLLMDEWSLTIEPQEHTADSQRFAVWREAYKQYLEEHDLDDQNRAAERVVVAIEQAWYQPPWKNVVLVGFHDMSQRMRRLIHGLQQQGVTLYTFCDEVRPPAQAQRVLAPTPEAEWRLAAQWAAQQLRDHPQGCYAIVAFDLQKQVPHAHRVLAHELAPQSDLCPGFKWNVAVGRPLSQWPLVRAALAWLRVLAQYQQGRVRCQTLGQALLQGYCKGDRSERHLRVQLDVKWRQQQTVFLNSADVDIALAQFEQLGPAWQEAVQCIQHQDARLAPALWITPIRAALQALGFPGEQTLDSHAYQTMQTFEQRLGLFSRLAPVFGAPSFAQVVAMLERYLHETLFQPQRETGTRLDILGPLEAEGGHWDGIWVIGTTDEVLPAIPKPNPFIPYQVLRQAQAPRSTPERELQWAYQLCEVLHQAAPTLIFSHAEQDNGQLLRPSPLIESLPVKAELDPLAQPVEHPPALERLLDEQGPPLEPGHTIFGGSGVLDKQARNPLWAFVQYRLHTQALPSYEDTRAIRLWRGNFLHRALELVWLSIEPKDSTGLEQAFIQQTISTWIQLAVEQAALEELAKMPLVIRQLEIERALGVLTTWFELERTRSPFCVRALEQEHALPDFNTRMRIDRIDELNDGRLVLMDYKASVAHKRYVAWLRERPIELQLPIYAALLTQQDKTVAALGFGFLHYEAVLGGFSHDPELLTQTDQKKFDECFSSWAEFEQHLIEHVWAMRDEFLQGMARNQYYALDDLMYCDVVPFLRLNQEVWDELDEAE</sequence>
<dbReference type="Gene3D" id="3.90.320.10">
    <property type="match status" value="1"/>
</dbReference>
<accession>A0A9D3ABJ6</accession>
<dbReference type="EMBL" id="DYTQ01000097">
    <property type="protein sequence ID" value="HJH24560.1"/>
    <property type="molecule type" value="Genomic_DNA"/>
</dbReference>
<dbReference type="Proteomes" id="UP000700248">
    <property type="component" value="Unassembled WGS sequence"/>
</dbReference>
<proteinExistence type="predicted"/>
<reference evidence="2" key="1">
    <citation type="journal article" date="2021" name="PeerJ">
        <title>Extensive microbial diversity within the chicken gut microbiome revealed by metagenomics and culture.</title>
        <authorList>
            <person name="Gilroy R."/>
            <person name="Ravi A."/>
            <person name="Getino M."/>
            <person name="Pursley I."/>
            <person name="Horton D.L."/>
            <person name="Alikhan N.F."/>
            <person name="Baker D."/>
            <person name="Gharbi K."/>
            <person name="Hall N."/>
            <person name="Watson M."/>
            <person name="Adriaenssens E.M."/>
            <person name="Foster-Nyarko E."/>
            <person name="Jarju S."/>
            <person name="Secka A."/>
            <person name="Antonio M."/>
            <person name="Oren A."/>
            <person name="Chaudhuri R.R."/>
            <person name="La Ragione R."/>
            <person name="Hildebrand F."/>
            <person name="Pallen M.J."/>
        </authorList>
    </citation>
    <scope>NUCLEOTIDE SEQUENCE</scope>
    <source>
        <strain evidence="2">CHK175-13533</strain>
    </source>
</reference>
<dbReference type="InterPro" id="IPR019925">
    <property type="entry name" value="DNA_repair_protein_predicted"/>
</dbReference>
<evidence type="ECO:0000313" key="2">
    <source>
        <dbReference type="EMBL" id="HJH24560.1"/>
    </source>
</evidence>
<comment type="caution">
    <text evidence="2">The sequence shown here is derived from an EMBL/GenBank/DDBJ whole genome shotgun (WGS) entry which is preliminary data.</text>
</comment>
<dbReference type="NCBIfam" id="TIGR03623">
    <property type="entry name" value="probable DNA repair protein"/>
    <property type="match status" value="1"/>
</dbReference>
<dbReference type="InterPro" id="IPR027417">
    <property type="entry name" value="P-loop_NTPase"/>
</dbReference>
<dbReference type="AlphaFoldDB" id="A0A9D3ABJ6"/>
<protein>
    <recommendedName>
        <fullName evidence="1">PD-(D/E)XK endonuclease-like domain-containing protein</fullName>
    </recommendedName>
</protein>
<name>A0A9D3ABJ6_9BURK</name>
<dbReference type="InterPro" id="IPR011604">
    <property type="entry name" value="PDDEXK-like_dom_sf"/>
</dbReference>
<dbReference type="Pfam" id="PF12705">
    <property type="entry name" value="PDDEXK_1"/>
    <property type="match status" value="1"/>
</dbReference>
<reference evidence="2" key="2">
    <citation type="submission" date="2021-09" db="EMBL/GenBank/DDBJ databases">
        <authorList>
            <person name="Gilroy R."/>
        </authorList>
    </citation>
    <scope>NUCLEOTIDE SEQUENCE</scope>
    <source>
        <strain evidence="2">CHK175-13533</strain>
    </source>
</reference>
<dbReference type="SUPFAM" id="SSF52540">
    <property type="entry name" value="P-loop containing nucleoside triphosphate hydrolases"/>
    <property type="match status" value="1"/>
</dbReference>
<gene>
    <name evidence="2" type="ORF">K8U84_08405</name>
</gene>
<feature type="domain" description="PD-(D/E)XK endonuclease-like" evidence="1">
    <location>
        <begin position="608"/>
        <end position="845"/>
    </location>
</feature>
<dbReference type="RefSeq" id="WP_276831292.1">
    <property type="nucleotide sequence ID" value="NZ_DYTQ01000097.1"/>
</dbReference>
<evidence type="ECO:0000259" key="1">
    <source>
        <dbReference type="Pfam" id="PF12705"/>
    </source>
</evidence>
<organism evidence="2 3">
    <name type="scientific">Paenalcaligenes hominis</name>
    <dbReference type="NCBI Taxonomy" id="643674"/>
    <lineage>
        <taxon>Bacteria</taxon>
        <taxon>Pseudomonadati</taxon>
        <taxon>Pseudomonadota</taxon>
        <taxon>Betaproteobacteria</taxon>
        <taxon>Burkholderiales</taxon>
        <taxon>Alcaligenaceae</taxon>
        <taxon>Paenalcaligenes</taxon>
    </lineage>
</organism>